<sequence length="329" mass="38998">MKKFNKLYDLAGKLEDELDFDFRAQSQRIDSFQEFYENIIVPYAHGDRIYFRGERIRSIDRPLLPSIFRHRNIVLDDDENFAQLDAQRLLYFYNKYPEYTDVFKKTIGGLSEDNLYPFLSFSQHYFGLSPLIDLTKNPFVSLSFALKNRTEYDEDILFYTVEIKDENDYTTHSHIANEWMKNYNVIVLREAPTNATDALKEYSKESLLKRKEYGKENLLKNKDLIEEIKGRSIFEISAPTAKLIDVPTNDLMRFQQGVFLLLDDFTIFGNGYLTKKIRDDFAIKKWIINKDICPELLDYQKQKAPYYDYDTITDLSKAVGKIKKNYFRM</sequence>
<dbReference type="STRING" id="290054.SAMN02745114_01259"/>
<evidence type="ECO:0000313" key="2">
    <source>
        <dbReference type="EMBL" id="SJZ66264.1"/>
    </source>
</evidence>
<dbReference type="Proteomes" id="UP000190657">
    <property type="component" value="Unassembled WGS sequence"/>
</dbReference>
<dbReference type="InterPro" id="IPR014966">
    <property type="entry name" value="FRG-dom"/>
</dbReference>
<evidence type="ECO:0000313" key="3">
    <source>
        <dbReference type="Proteomes" id="UP000190657"/>
    </source>
</evidence>
<dbReference type="RefSeq" id="WP_078768735.1">
    <property type="nucleotide sequence ID" value="NZ_FUWW01000013.1"/>
</dbReference>
<keyword evidence="3" id="KW-1185">Reference proteome</keyword>
<dbReference type="AlphaFoldDB" id="A0A1T4MHL4"/>
<dbReference type="OrthoDB" id="9816036at2"/>
<gene>
    <name evidence="2" type="ORF">SAMN02745114_01259</name>
</gene>
<dbReference type="EMBL" id="FUWW01000013">
    <property type="protein sequence ID" value="SJZ66264.1"/>
    <property type="molecule type" value="Genomic_DNA"/>
</dbReference>
<dbReference type="Pfam" id="PF08867">
    <property type="entry name" value="FRG"/>
    <property type="match status" value="1"/>
</dbReference>
<evidence type="ECO:0000259" key="1">
    <source>
        <dbReference type="SMART" id="SM00901"/>
    </source>
</evidence>
<proteinExistence type="predicted"/>
<accession>A0A1T4MHL4</accession>
<feature type="domain" description="FRG" evidence="1">
    <location>
        <begin position="45"/>
        <end position="159"/>
    </location>
</feature>
<reference evidence="3" key="1">
    <citation type="submission" date="2017-02" db="EMBL/GenBank/DDBJ databases">
        <authorList>
            <person name="Varghese N."/>
            <person name="Submissions S."/>
        </authorList>
    </citation>
    <scope>NUCLEOTIDE SEQUENCE [LARGE SCALE GENOMIC DNA]</scope>
    <source>
        <strain evidence="3">ATCC 51222</strain>
    </source>
</reference>
<name>A0A1T4MHL4_9FIRM</name>
<dbReference type="SMART" id="SM00901">
    <property type="entry name" value="FRG"/>
    <property type="match status" value="1"/>
</dbReference>
<organism evidence="2 3">
    <name type="scientific">Eubacterium coprostanoligenes</name>
    <dbReference type="NCBI Taxonomy" id="290054"/>
    <lineage>
        <taxon>Bacteria</taxon>
        <taxon>Bacillati</taxon>
        <taxon>Bacillota</taxon>
        <taxon>Clostridia</taxon>
        <taxon>Eubacteriales</taxon>
        <taxon>Eubacteriaceae</taxon>
        <taxon>Eubacterium</taxon>
    </lineage>
</organism>
<protein>
    <submittedName>
        <fullName evidence="2">FRG domain-containing protein</fullName>
    </submittedName>
</protein>